<feature type="domain" description="Recombinase" evidence="3">
    <location>
        <begin position="181"/>
        <end position="321"/>
    </location>
</feature>
<dbReference type="SMART" id="SM00857">
    <property type="entry name" value="Resolvase"/>
    <property type="match status" value="1"/>
</dbReference>
<evidence type="ECO:0000259" key="2">
    <source>
        <dbReference type="PROSITE" id="PS51736"/>
    </source>
</evidence>
<organism evidence="4 5">
    <name type="scientific">Clostridium beijerinckii</name>
    <name type="common">Clostridium MP</name>
    <dbReference type="NCBI Taxonomy" id="1520"/>
    <lineage>
        <taxon>Bacteria</taxon>
        <taxon>Bacillati</taxon>
        <taxon>Bacillota</taxon>
        <taxon>Clostridia</taxon>
        <taxon>Eubacteriales</taxon>
        <taxon>Clostridiaceae</taxon>
        <taxon>Clostridium</taxon>
    </lineage>
</organism>
<proteinExistence type="predicted"/>
<dbReference type="PROSITE" id="PS51737">
    <property type="entry name" value="RECOMBINASE_DNA_BIND"/>
    <property type="match status" value="1"/>
</dbReference>
<comment type="caution">
    <text evidence="4">The sequence shown here is derived from an EMBL/GenBank/DDBJ whole genome shotgun (WGS) entry which is preliminary data.</text>
</comment>
<feature type="coiled-coil region" evidence="1">
    <location>
        <begin position="417"/>
        <end position="522"/>
    </location>
</feature>
<evidence type="ECO:0000256" key="1">
    <source>
        <dbReference type="SAM" id="Coils"/>
    </source>
</evidence>
<dbReference type="EMBL" id="JABAGD010000043">
    <property type="protein sequence ID" value="NMF06868.1"/>
    <property type="molecule type" value="Genomic_DNA"/>
</dbReference>
<dbReference type="CDD" id="cd03768">
    <property type="entry name" value="SR_ResInv"/>
    <property type="match status" value="1"/>
</dbReference>
<dbReference type="PROSITE" id="PS51736">
    <property type="entry name" value="RECOMBINASES_3"/>
    <property type="match status" value="1"/>
</dbReference>
<dbReference type="Gene3D" id="3.40.50.1390">
    <property type="entry name" value="Resolvase, N-terminal catalytic domain"/>
    <property type="match status" value="1"/>
</dbReference>
<dbReference type="GO" id="GO:0000150">
    <property type="term" value="F:DNA strand exchange activity"/>
    <property type="evidence" value="ECO:0007669"/>
    <property type="project" value="InterPro"/>
</dbReference>
<reference evidence="4 5" key="1">
    <citation type="submission" date="2020-04" db="EMBL/GenBank/DDBJ databases">
        <authorList>
            <person name="Hitch T.C.A."/>
            <person name="Wylensek D."/>
            <person name="Clavel T."/>
        </authorList>
    </citation>
    <scope>NUCLEOTIDE SEQUENCE [LARGE SCALE GENOMIC DNA]</scope>
    <source>
        <strain evidence="4 5">WB01_NA02</strain>
    </source>
</reference>
<dbReference type="PANTHER" id="PTHR30461">
    <property type="entry name" value="DNA-INVERTASE FROM LAMBDOID PROPHAGE"/>
    <property type="match status" value="1"/>
</dbReference>
<dbReference type="RefSeq" id="WP_168982853.1">
    <property type="nucleotide sequence ID" value="NZ_JABAGD010000043.1"/>
</dbReference>
<dbReference type="InterPro" id="IPR036162">
    <property type="entry name" value="Resolvase-like_N_sf"/>
</dbReference>
<gene>
    <name evidence="4" type="ORF">HF849_19410</name>
</gene>
<dbReference type="SUPFAM" id="SSF53041">
    <property type="entry name" value="Resolvase-like"/>
    <property type="match status" value="1"/>
</dbReference>
<evidence type="ECO:0000313" key="5">
    <source>
        <dbReference type="Proteomes" id="UP000587880"/>
    </source>
</evidence>
<name>A0A7X9SSB3_CLOBE</name>
<dbReference type="PANTHER" id="PTHR30461:SF23">
    <property type="entry name" value="DNA RECOMBINASE-RELATED"/>
    <property type="match status" value="1"/>
</dbReference>
<evidence type="ECO:0000313" key="4">
    <source>
        <dbReference type="EMBL" id="NMF06868.1"/>
    </source>
</evidence>
<dbReference type="Pfam" id="PF00239">
    <property type="entry name" value="Resolvase"/>
    <property type="match status" value="1"/>
</dbReference>
<dbReference type="InterPro" id="IPR025827">
    <property type="entry name" value="Zn_ribbon_recom_dom"/>
</dbReference>
<keyword evidence="1" id="KW-0175">Coiled coil</keyword>
<feature type="domain" description="Resolvase/invertase-type recombinase catalytic" evidence="2">
    <location>
        <begin position="5"/>
        <end position="159"/>
    </location>
</feature>
<sequence>MEEKRVVIYARQSKFKENSESCINQILQCKTKIDHLNADPRDSTRYTVIQELIDDGFSGKSLDRPNMQKFIKMVERNEVDIIFAYKLDRVSRNMKDVFWLLDKLQKHKVDIISFKEKEIDTTGATGKAFFAINMVFAQLERDLASERSKDNNVELAKRGQFMGSYVKYGHTAIKEEIGQIEEGRSKTKTLLTWNKEEAEVVKNTFAMYLEGNNSFSRIAKMLNDDGIPKKQEWKQPKKNNKWIESNIANMIKDINYCENTIEAYNYFKKQGFEFLVDIEKFSGGKSLQKYDGKITILNVKPIVSASTYINAQKMRDSKRTTRNHVLPYQSDILLGSGILVCHECGKHLGNAVTTKKVKNGTKEYRYYHCYNKECGQCGKMSHIKMDELDKNVLNRLKEFFPNKELIKNILEADYNKKNRLSEEEERMKQIIKKIEGLDRLINNMNTAIANLAEQENDEDVQSLIATYQSQQIQAVKKKKELRAELETLNLEVVEEKEHLYEISELLDRVDNLGEVLDKSTEENRKRLVHFLVKNIVVRSDQDFDMNMYFYEDLPKPEQLQKCLDNDCTPQGVRWKKID</sequence>
<protein>
    <submittedName>
        <fullName evidence="4">Recombinase family protein</fullName>
    </submittedName>
</protein>
<dbReference type="InterPro" id="IPR011109">
    <property type="entry name" value="DNA_bind_recombinase_dom"/>
</dbReference>
<dbReference type="InterPro" id="IPR050639">
    <property type="entry name" value="SSR_resolvase"/>
</dbReference>
<dbReference type="GO" id="GO:0003677">
    <property type="term" value="F:DNA binding"/>
    <property type="evidence" value="ECO:0007669"/>
    <property type="project" value="InterPro"/>
</dbReference>
<dbReference type="AlphaFoldDB" id="A0A7X9SSB3"/>
<dbReference type="Proteomes" id="UP000587880">
    <property type="component" value="Unassembled WGS sequence"/>
</dbReference>
<accession>A0A7X9SSB3</accession>
<dbReference type="Pfam" id="PF07508">
    <property type="entry name" value="Recombinase"/>
    <property type="match status" value="1"/>
</dbReference>
<dbReference type="Gene3D" id="3.90.1750.20">
    <property type="entry name" value="Putative Large Serine Recombinase, Chain B, Domain 2"/>
    <property type="match status" value="1"/>
</dbReference>
<evidence type="ECO:0000259" key="3">
    <source>
        <dbReference type="PROSITE" id="PS51737"/>
    </source>
</evidence>
<dbReference type="Pfam" id="PF13408">
    <property type="entry name" value="Zn_ribbon_recom"/>
    <property type="match status" value="1"/>
</dbReference>
<dbReference type="InterPro" id="IPR006119">
    <property type="entry name" value="Resolv_N"/>
</dbReference>
<dbReference type="InterPro" id="IPR038109">
    <property type="entry name" value="DNA_bind_recomb_sf"/>
</dbReference>